<dbReference type="Proteomes" id="UP000001235">
    <property type="component" value="Chromosome"/>
</dbReference>
<dbReference type="PANTHER" id="PTHR44858">
    <property type="entry name" value="TETRATRICOPEPTIDE REPEAT PROTEIN 6"/>
    <property type="match status" value="1"/>
</dbReference>
<feature type="repeat" description="TPR" evidence="3">
    <location>
        <begin position="136"/>
        <end position="169"/>
    </location>
</feature>
<dbReference type="KEGG" id="gca:Galf_1396"/>
<keyword evidence="1" id="KW-0677">Repeat</keyword>
<evidence type="ECO:0000313" key="5">
    <source>
        <dbReference type="EMBL" id="ADL55422.1"/>
    </source>
</evidence>
<sequence precursor="true">MKRLALVLALLLAGCGGAAVKQQSNERAQNSAKIHTELAGMYFERIQMGIALSEIDLALRADQNYAPAYNVRGLIHMSLREDTEAEADFVQSLRLDKTDSEAHNNYGWFLCQRGRESESITHFMAAVKNPLYTTPERAYLNAGLCFQKAGKTQDAEEFLQRALRLQPELNQALLAMAELKFAGGEYSSASQYFAGLKKENLTAAQLLLAVRIERRTGNVNAEASYAMHLRQRYPDSRETQLLIQGE</sequence>
<dbReference type="InterPro" id="IPR011990">
    <property type="entry name" value="TPR-like_helical_dom_sf"/>
</dbReference>
<gene>
    <name evidence="5" type="ordered locus">Galf_1396</name>
</gene>
<protein>
    <submittedName>
        <fullName evidence="5">Type IV pilus biogenesis/stability protein PilW</fullName>
    </submittedName>
</protein>
<evidence type="ECO:0000256" key="3">
    <source>
        <dbReference type="PROSITE-ProRule" id="PRU00339"/>
    </source>
</evidence>
<dbReference type="Gene3D" id="1.25.40.10">
    <property type="entry name" value="Tetratricopeptide repeat domain"/>
    <property type="match status" value="1"/>
</dbReference>
<keyword evidence="6" id="KW-1185">Reference proteome</keyword>
<accession>D9SFX5</accession>
<dbReference type="Pfam" id="PF13181">
    <property type="entry name" value="TPR_8"/>
    <property type="match status" value="1"/>
</dbReference>
<organism evidence="5 6">
    <name type="scientific">Gallionella capsiferriformans (strain ES-2)</name>
    <name type="common">Gallionella ferruginea capsiferriformans (strain ES-2)</name>
    <dbReference type="NCBI Taxonomy" id="395494"/>
    <lineage>
        <taxon>Bacteria</taxon>
        <taxon>Pseudomonadati</taxon>
        <taxon>Pseudomonadota</taxon>
        <taxon>Betaproteobacteria</taxon>
        <taxon>Nitrosomonadales</taxon>
        <taxon>Gallionellaceae</taxon>
        <taxon>Gallionella</taxon>
    </lineage>
</organism>
<dbReference type="PROSITE" id="PS50005">
    <property type="entry name" value="TPR"/>
    <property type="match status" value="1"/>
</dbReference>
<dbReference type="Pfam" id="PF14559">
    <property type="entry name" value="TPR_19"/>
    <property type="match status" value="1"/>
</dbReference>
<feature type="signal peptide" evidence="4">
    <location>
        <begin position="1"/>
        <end position="18"/>
    </location>
</feature>
<evidence type="ECO:0000256" key="4">
    <source>
        <dbReference type="SAM" id="SignalP"/>
    </source>
</evidence>
<dbReference type="PANTHER" id="PTHR44858:SF1">
    <property type="entry name" value="UDP-N-ACETYLGLUCOSAMINE--PEPTIDE N-ACETYLGLUCOSAMINYLTRANSFERASE SPINDLY-RELATED"/>
    <property type="match status" value="1"/>
</dbReference>
<dbReference type="OrthoDB" id="9814042at2"/>
<dbReference type="NCBIfam" id="TIGR02521">
    <property type="entry name" value="type_IV_pilW"/>
    <property type="match status" value="1"/>
</dbReference>
<proteinExistence type="predicted"/>
<dbReference type="HOGENOM" id="CLU_003728_7_0_4"/>
<dbReference type="PROSITE" id="PS50293">
    <property type="entry name" value="TPR_REGION"/>
    <property type="match status" value="1"/>
</dbReference>
<dbReference type="AlphaFoldDB" id="D9SFX5"/>
<feature type="chain" id="PRO_5003128106" evidence="4">
    <location>
        <begin position="19"/>
        <end position="246"/>
    </location>
</feature>
<dbReference type="InterPro" id="IPR019734">
    <property type="entry name" value="TPR_rpt"/>
</dbReference>
<dbReference type="eggNOG" id="COG3063">
    <property type="taxonomic scope" value="Bacteria"/>
</dbReference>
<dbReference type="SUPFAM" id="SSF48452">
    <property type="entry name" value="TPR-like"/>
    <property type="match status" value="1"/>
</dbReference>
<evidence type="ECO:0000256" key="1">
    <source>
        <dbReference type="ARBA" id="ARBA00022737"/>
    </source>
</evidence>
<dbReference type="STRING" id="395494.Galf_1396"/>
<keyword evidence="2 3" id="KW-0802">TPR repeat</keyword>
<evidence type="ECO:0000256" key="2">
    <source>
        <dbReference type="ARBA" id="ARBA00022803"/>
    </source>
</evidence>
<dbReference type="RefSeq" id="WP_013293361.1">
    <property type="nucleotide sequence ID" value="NC_014394.1"/>
</dbReference>
<name>D9SFX5_GALCS</name>
<dbReference type="InterPro" id="IPR050498">
    <property type="entry name" value="Ycf3"/>
</dbReference>
<dbReference type="SMART" id="SM00028">
    <property type="entry name" value="TPR"/>
    <property type="match status" value="2"/>
</dbReference>
<dbReference type="PROSITE" id="PS51257">
    <property type="entry name" value="PROKAR_LIPOPROTEIN"/>
    <property type="match status" value="1"/>
</dbReference>
<evidence type="ECO:0000313" key="6">
    <source>
        <dbReference type="Proteomes" id="UP000001235"/>
    </source>
</evidence>
<reference evidence="5 6" key="1">
    <citation type="submission" date="2010-08" db="EMBL/GenBank/DDBJ databases">
        <title>Complete sequence of Gallionella capsiferriformans ES-2.</title>
        <authorList>
            <consortium name="US DOE Joint Genome Institute"/>
            <person name="Lucas S."/>
            <person name="Copeland A."/>
            <person name="Lapidus A."/>
            <person name="Cheng J.-F."/>
            <person name="Bruce D."/>
            <person name="Goodwin L."/>
            <person name="Pitluck S."/>
            <person name="Chertkov O."/>
            <person name="Davenport K.W."/>
            <person name="Detter J.C."/>
            <person name="Han C."/>
            <person name="Tapia R."/>
            <person name="Land M."/>
            <person name="Hauser L."/>
            <person name="Chang Y.-J."/>
            <person name="Jeffries C."/>
            <person name="Kyrpides N."/>
            <person name="Ivanova N."/>
            <person name="Mikhailova N."/>
            <person name="Shelobolina E.S."/>
            <person name="Picardal F."/>
            <person name="Roden E."/>
            <person name="Emerson D."/>
            <person name="Woyke T."/>
        </authorList>
    </citation>
    <scope>NUCLEOTIDE SEQUENCE [LARGE SCALE GENOMIC DNA]</scope>
    <source>
        <strain evidence="5 6">ES-2</strain>
    </source>
</reference>
<keyword evidence="4" id="KW-0732">Signal</keyword>
<dbReference type="EMBL" id="CP002159">
    <property type="protein sequence ID" value="ADL55422.1"/>
    <property type="molecule type" value="Genomic_DNA"/>
</dbReference>
<dbReference type="InterPro" id="IPR013360">
    <property type="entry name" value="Pilus_4_PilW"/>
</dbReference>